<dbReference type="GO" id="GO:0046872">
    <property type="term" value="F:metal ion binding"/>
    <property type="evidence" value="ECO:0007669"/>
    <property type="project" value="UniProtKB-KW"/>
</dbReference>
<evidence type="ECO:0000256" key="4">
    <source>
        <dbReference type="ARBA" id="ARBA00022801"/>
    </source>
</evidence>
<dbReference type="CDD" id="cd00077">
    <property type="entry name" value="HDc"/>
    <property type="match status" value="1"/>
</dbReference>
<dbReference type="OrthoDB" id="338748at2"/>
<dbReference type="AlphaFoldDB" id="A0A4R9M1M3"/>
<dbReference type="InterPro" id="IPR051094">
    <property type="entry name" value="Diverse_Catalytic_Enzymes"/>
</dbReference>
<keyword evidence="4" id="KW-0378">Hydrolase</keyword>
<dbReference type="EMBL" id="RQHW01000047">
    <property type="protein sequence ID" value="TGN18638.1"/>
    <property type="molecule type" value="Genomic_DNA"/>
</dbReference>
<dbReference type="InterPro" id="IPR006674">
    <property type="entry name" value="HD_domain"/>
</dbReference>
<protein>
    <recommendedName>
        <fullName evidence="1">bis(5'-nucleosyl)-tetraphosphatase (symmetrical)</fullName>
        <ecNumber evidence="1">3.6.1.41</ecNumber>
    </recommendedName>
</protein>
<dbReference type="GO" id="GO:0008803">
    <property type="term" value="F:bis(5'-nucleosyl)-tetraphosphatase (symmetrical) activity"/>
    <property type="evidence" value="ECO:0007669"/>
    <property type="project" value="UniProtKB-EC"/>
</dbReference>
<dbReference type="Gene3D" id="1.10.3210.10">
    <property type="entry name" value="Hypothetical protein af1432"/>
    <property type="match status" value="1"/>
</dbReference>
<keyword evidence="2" id="KW-0479">Metal-binding</keyword>
<comment type="catalytic activity">
    <reaction evidence="6">
        <text>P(1),P(4)-bis(5'-adenosyl) tetraphosphate + H2O = 2 ADP + 2 H(+)</text>
        <dbReference type="Rhea" id="RHEA:24252"/>
        <dbReference type="ChEBI" id="CHEBI:15377"/>
        <dbReference type="ChEBI" id="CHEBI:15378"/>
        <dbReference type="ChEBI" id="CHEBI:58141"/>
        <dbReference type="ChEBI" id="CHEBI:456216"/>
        <dbReference type="EC" id="3.6.1.41"/>
    </reaction>
</comment>
<feature type="domain" description="HD/PDEase" evidence="7">
    <location>
        <begin position="33"/>
        <end position="160"/>
    </location>
</feature>
<dbReference type="SMART" id="SM00471">
    <property type="entry name" value="HDc"/>
    <property type="match status" value="1"/>
</dbReference>
<evidence type="ECO:0000259" key="7">
    <source>
        <dbReference type="SMART" id="SM00471"/>
    </source>
</evidence>
<keyword evidence="3" id="KW-0547">Nucleotide-binding</keyword>
<proteinExistence type="predicted"/>
<keyword evidence="9" id="KW-1185">Reference proteome</keyword>
<name>A0A4R9M1M3_9LEPT</name>
<accession>A0A4R9M1M3</accession>
<dbReference type="NCBIfam" id="TIGR00488">
    <property type="entry name" value="bis(5'-nucleosyl)-tetraphosphatase (symmetrical) YqeK"/>
    <property type="match status" value="1"/>
</dbReference>
<evidence type="ECO:0000256" key="5">
    <source>
        <dbReference type="ARBA" id="ARBA00023004"/>
    </source>
</evidence>
<dbReference type="PANTHER" id="PTHR35795">
    <property type="entry name" value="SLR1885 PROTEIN"/>
    <property type="match status" value="1"/>
</dbReference>
<gene>
    <name evidence="8" type="ORF">EHS15_14785</name>
</gene>
<dbReference type="EC" id="3.6.1.41" evidence="1"/>
<evidence type="ECO:0000256" key="2">
    <source>
        <dbReference type="ARBA" id="ARBA00022723"/>
    </source>
</evidence>
<dbReference type="InterPro" id="IPR005249">
    <property type="entry name" value="YqeK"/>
</dbReference>
<dbReference type="GO" id="GO:0000166">
    <property type="term" value="F:nucleotide binding"/>
    <property type="evidence" value="ECO:0007669"/>
    <property type="project" value="UniProtKB-KW"/>
</dbReference>
<sequence length="210" mass="24618">MLCGIWQTRAGFRFVKTDFEWIQYFKTIVPEEITSTRWEHCLRVAGFAETLSSIHSYPNPEKAYLVGILHDITKQKKNEFHLKYFEKEPSPEYDKIPKEAYHAFSAPIYLKHDFGYHDEEVLSAMRIHTLGKKDMSLLQKIIYASDFLGSEYAEKQTDLPVWIRKTEENLNFGIYLKAMKTLNNLIETRNTIHDDTIVTYNQAVLALKES</sequence>
<evidence type="ECO:0000256" key="1">
    <source>
        <dbReference type="ARBA" id="ARBA00012506"/>
    </source>
</evidence>
<evidence type="ECO:0000313" key="9">
    <source>
        <dbReference type="Proteomes" id="UP000298058"/>
    </source>
</evidence>
<keyword evidence="5" id="KW-0408">Iron</keyword>
<dbReference type="InterPro" id="IPR003607">
    <property type="entry name" value="HD/PDEase_dom"/>
</dbReference>
<evidence type="ECO:0000313" key="8">
    <source>
        <dbReference type="EMBL" id="TGN18638.1"/>
    </source>
</evidence>
<dbReference type="Pfam" id="PF01966">
    <property type="entry name" value="HD"/>
    <property type="match status" value="1"/>
</dbReference>
<reference evidence="8" key="1">
    <citation type="journal article" date="2019" name="PLoS Negl. Trop. Dis.">
        <title>Revisiting the worldwide diversity of Leptospira species in the environment.</title>
        <authorList>
            <person name="Vincent A.T."/>
            <person name="Schiettekatte O."/>
            <person name="Bourhy P."/>
            <person name="Veyrier F.J."/>
            <person name="Picardeau M."/>
        </authorList>
    </citation>
    <scope>NUCLEOTIDE SEQUENCE [LARGE SCALE GENOMIC DNA]</scope>
    <source>
        <strain evidence="8">201300427</strain>
    </source>
</reference>
<comment type="caution">
    <text evidence="8">The sequence shown here is derived from an EMBL/GenBank/DDBJ whole genome shotgun (WGS) entry which is preliminary data.</text>
</comment>
<organism evidence="8 9">
    <name type="scientific">Leptospira idonii</name>
    <dbReference type="NCBI Taxonomy" id="1193500"/>
    <lineage>
        <taxon>Bacteria</taxon>
        <taxon>Pseudomonadati</taxon>
        <taxon>Spirochaetota</taxon>
        <taxon>Spirochaetia</taxon>
        <taxon>Leptospirales</taxon>
        <taxon>Leptospiraceae</taxon>
        <taxon>Leptospira</taxon>
    </lineage>
</organism>
<evidence type="ECO:0000256" key="6">
    <source>
        <dbReference type="ARBA" id="ARBA00049417"/>
    </source>
</evidence>
<evidence type="ECO:0000256" key="3">
    <source>
        <dbReference type="ARBA" id="ARBA00022741"/>
    </source>
</evidence>
<dbReference type="SUPFAM" id="SSF109604">
    <property type="entry name" value="HD-domain/PDEase-like"/>
    <property type="match status" value="1"/>
</dbReference>
<dbReference type="PANTHER" id="PTHR35795:SF1">
    <property type="entry name" value="BIS(5'-NUCLEOSYL)-TETRAPHOSPHATASE, SYMMETRICAL"/>
    <property type="match status" value="1"/>
</dbReference>
<dbReference type="Proteomes" id="UP000298058">
    <property type="component" value="Unassembled WGS sequence"/>
</dbReference>